<reference evidence="2 3" key="1">
    <citation type="submission" date="2018-04" db="EMBL/GenBank/DDBJ databases">
        <title>Genomic Encyclopedia of Type Strains, Phase III (KMG-III): the genomes of soil and plant-associated and newly described type strains.</title>
        <authorList>
            <person name="Whitman W."/>
        </authorList>
    </citation>
    <scope>NUCLEOTIDE SEQUENCE [LARGE SCALE GENOMIC DNA]</scope>
    <source>
        <strain evidence="2 3">KA25</strain>
    </source>
</reference>
<evidence type="ECO:0000313" key="2">
    <source>
        <dbReference type="EMBL" id="PTR11629.1"/>
    </source>
</evidence>
<organism evidence="2 3">
    <name type="scientific">Cereibacter azotoformans</name>
    <dbReference type="NCBI Taxonomy" id="43057"/>
    <lineage>
        <taxon>Bacteria</taxon>
        <taxon>Pseudomonadati</taxon>
        <taxon>Pseudomonadota</taxon>
        <taxon>Alphaproteobacteria</taxon>
        <taxon>Rhodobacterales</taxon>
        <taxon>Paracoccaceae</taxon>
        <taxon>Cereibacter</taxon>
    </lineage>
</organism>
<keyword evidence="3" id="KW-1185">Reference proteome</keyword>
<name>A0A2T5JSR4_9RHOB</name>
<feature type="compositionally biased region" description="Basic residues" evidence="1">
    <location>
        <begin position="1"/>
        <end position="11"/>
    </location>
</feature>
<accession>A0A2T5JSR4</accession>
<proteinExistence type="predicted"/>
<sequence>MRSRIHRKGYRNRPLNERGKQGNRTRSGIRVRVDHVFGAQANDMGGVLVRTIGLTRAKVKIGLKNLAYNMRRLGQLRRLHPNPV</sequence>
<protein>
    <submittedName>
        <fullName evidence="2">DDE family transposase</fullName>
    </submittedName>
</protein>
<dbReference type="AlphaFoldDB" id="A0A2T5JSR4"/>
<comment type="caution">
    <text evidence="2">The sequence shown here is derived from an EMBL/GenBank/DDBJ whole genome shotgun (WGS) entry which is preliminary data.</text>
</comment>
<gene>
    <name evidence="2" type="ORF">C8J28_12621</name>
</gene>
<dbReference type="EMBL" id="QAOT01000026">
    <property type="protein sequence ID" value="PTR11629.1"/>
    <property type="molecule type" value="Genomic_DNA"/>
</dbReference>
<evidence type="ECO:0000256" key="1">
    <source>
        <dbReference type="SAM" id="MobiDB-lite"/>
    </source>
</evidence>
<dbReference type="Proteomes" id="UP000244060">
    <property type="component" value="Unassembled WGS sequence"/>
</dbReference>
<evidence type="ECO:0000313" key="3">
    <source>
        <dbReference type="Proteomes" id="UP000244060"/>
    </source>
</evidence>
<feature type="region of interest" description="Disordered" evidence="1">
    <location>
        <begin position="1"/>
        <end position="28"/>
    </location>
</feature>